<dbReference type="EMBL" id="JAHFVK010000001">
    <property type="protein sequence ID" value="MBT2134054.1"/>
    <property type="molecule type" value="Genomic_DNA"/>
</dbReference>
<dbReference type="PANTHER" id="PTHR30244:SF34">
    <property type="entry name" value="DTDP-4-AMINO-4,6-DIDEOXYGALACTOSE TRANSAMINASE"/>
    <property type="match status" value="1"/>
</dbReference>
<name>A0ABS5W2Y2_9SPHN</name>
<dbReference type="Gene3D" id="3.90.1150.10">
    <property type="entry name" value="Aspartate Aminotransferase, domain 1"/>
    <property type="match status" value="1"/>
</dbReference>
<dbReference type="GO" id="GO:0008483">
    <property type="term" value="F:transaminase activity"/>
    <property type="evidence" value="ECO:0007669"/>
    <property type="project" value="UniProtKB-KW"/>
</dbReference>
<reference evidence="3 4" key="1">
    <citation type="submission" date="2021-05" db="EMBL/GenBank/DDBJ databases">
        <title>Croceibacterium sp. LX-88 genome sequence.</title>
        <authorList>
            <person name="Luo X."/>
        </authorList>
    </citation>
    <scope>NUCLEOTIDE SEQUENCE [LARGE SCALE GENOMIC DNA]</scope>
    <source>
        <strain evidence="3 4">LX-88</strain>
    </source>
</reference>
<dbReference type="SUPFAM" id="SSF53383">
    <property type="entry name" value="PLP-dependent transferases"/>
    <property type="match status" value="1"/>
</dbReference>
<dbReference type="Gene3D" id="3.40.640.10">
    <property type="entry name" value="Type I PLP-dependent aspartate aminotransferase-like (Major domain)"/>
    <property type="match status" value="1"/>
</dbReference>
<keyword evidence="2" id="KW-0663">Pyridoxal phosphate</keyword>
<dbReference type="PANTHER" id="PTHR30244">
    <property type="entry name" value="TRANSAMINASE"/>
    <property type="match status" value="1"/>
</dbReference>
<dbReference type="Pfam" id="PF01041">
    <property type="entry name" value="DegT_DnrJ_EryC1"/>
    <property type="match status" value="1"/>
</dbReference>
<evidence type="ECO:0000256" key="2">
    <source>
        <dbReference type="RuleBase" id="RU004508"/>
    </source>
</evidence>
<dbReference type="CDD" id="cd00616">
    <property type="entry name" value="AHBA_syn"/>
    <property type="match status" value="1"/>
</dbReference>
<evidence type="ECO:0000256" key="1">
    <source>
        <dbReference type="ARBA" id="ARBA00037999"/>
    </source>
</evidence>
<dbReference type="InterPro" id="IPR000653">
    <property type="entry name" value="DegT/StrS_aminotransferase"/>
</dbReference>
<keyword evidence="3" id="KW-0808">Transferase</keyword>
<gene>
    <name evidence="3" type="ORF">KK137_06875</name>
</gene>
<dbReference type="RefSeq" id="WP_214535412.1">
    <property type="nucleotide sequence ID" value="NZ_JAHFVK010000001.1"/>
</dbReference>
<proteinExistence type="inferred from homology"/>
<dbReference type="InterPro" id="IPR015421">
    <property type="entry name" value="PyrdxlP-dep_Trfase_major"/>
</dbReference>
<comment type="caution">
    <text evidence="3">The sequence shown here is derived from an EMBL/GenBank/DDBJ whole genome shotgun (WGS) entry which is preliminary data.</text>
</comment>
<organism evidence="3 4">
    <name type="scientific">Croceibacterium selenioxidans</name>
    <dbReference type="NCBI Taxonomy" id="2838833"/>
    <lineage>
        <taxon>Bacteria</taxon>
        <taxon>Pseudomonadati</taxon>
        <taxon>Pseudomonadota</taxon>
        <taxon>Alphaproteobacteria</taxon>
        <taxon>Sphingomonadales</taxon>
        <taxon>Erythrobacteraceae</taxon>
        <taxon>Croceibacterium</taxon>
    </lineage>
</organism>
<protein>
    <submittedName>
        <fullName evidence="3">DegT/DnrJ/EryC1/StrS family aminotransferase</fullName>
    </submittedName>
</protein>
<comment type="similarity">
    <text evidence="1 2">Belongs to the DegT/DnrJ/EryC1 family.</text>
</comment>
<sequence>MKEASAAHFRSELPSDFVDDLPAADEASPPVRSKWPRYEDDDIEAVAEVLRTGQVNSLVHGKQNALFAREFASYIGMEHAFCVANGTVSLELALRALDVGPGDEVIVPARSFFATASCVLASGAMPVFADVLPESQNIDPISVERLIGARTRAIICVHLAGWPCDMRALVGLAEKYGLFLIEDCAQAHGAEIDGRRVGSFGDISSFSFCTDKIMSTGGEGGMVLFKDRRHHDIAWSYKDHGKNPAKLSDGKGIPGEFRYIHDGPGSNYRLTEMQAAIGRRQLRRLPGWLECRTRNVAVLTEALGDHPGLMVFQPPASVRSAWYKFYVQLRDRPDEPVEQTRARIIGKLTASGIPVATGSCPDMSKEQAFAGLPIRRDGALSSAAELAGRTLMFPVDHTLDESDMTRIANSLVEAMA</sequence>
<keyword evidence="3" id="KW-0032">Aminotransferase</keyword>
<dbReference type="InterPro" id="IPR015422">
    <property type="entry name" value="PyrdxlP-dep_Trfase_small"/>
</dbReference>
<keyword evidence="4" id="KW-1185">Reference proteome</keyword>
<evidence type="ECO:0000313" key="4">
    <source>
        <dbReference type="Proteomes" id="UP000811255"/>
    </source>
</evidence>
<evidence type="ECO:0000313" key="3">
    <source>
        <dbReference type="EMBL" id="MBT2134054.1"/>
    </source>
</evidence>
<dbReference type="InterPro" id="IPR015424">
    <property type="entry name" value="PyrdxlP-dep_Trfase"/>
</dbReference>
<dbReference type="PIRSF" id="PIRSF000390">
    <property type="entry name" value="PLP_StrS"/>
    <property type="match status" value="1"/>
</dbReference>
<accession>A0ABS5W2Y2</accession>
<dbReference type="Proteomes" id="UP000811255">
    <property type="component" value="Unassembled WGS sequence"/>
</dbReference>